<keyword evidence="4 5" id="KW-0472">Membrane</keyword>
<dbReference type="VEuPathDB" id="AmoebaDB:EHI5A_064070"/>
<feature type="transmembrane region" description="Helical" evidence="5">
    <location>
        <begin position="27"/>
        <end position="48"/>
    </location>
</feature>
<sequence>MSDPFNDYSQNNDTNSDYQTTTLSCSVPILSILATVFGWIGGIIIFFLEKQNVYVRAVALQSFIVNGIIFMITLFFLIFYWAGVFFVVCFWIMFVIAILVIIVLVVLAFIKAKSGVFLGIPFLDKWILKVANH</sequence>
<evidence type="ECO:0000256" key="1">
    <source>
        <dbReference type="ARBA" id="ARBA00004141"/>
    </source>
</evidence>
<keyword evidence="2 5" id="KW-0812">Transmembrane</keyword>
<reference evidence="6 7" key="1">
    <citation type="submission" date="2016-05" db="EMBL/GenBank/DDBJ databases">
        <title>First whole genome sequencing of Entamoeba histolytica HM1:IMSS-clone-6.</title>
        <authorList>
            <person name="Mukherjee Avik.K."/>
            <person name="Izumyama S."/>
            <person name="Nakada-Tsukui K."/>
            <person name="Nozaki T."/>
        </authorList>
    </citation>
    <scope>NUCLEOTIDE SEQUENCE [LARGE SCALE GENOMIC DNA]</scope>
    <source>
        <strain evidence="6 7">HM1:IMSS clone 6</strain>
    </source>
</reference>
<evidence type="ECO:0000313" key="6">
    <source>
        <dbReference type="EMBL" id="GAT93997.1"/>
    </source>
</evidence>
<comment type="caution">
    <text evidence="6">The sequence shown here is derived from an EMBL/GenBank/DDBJ whole genome shotgun (WGS) entry which is preliminary data.</text>
</comment>
<evidence type="ECO:0000256" key="3">
    <source>
        <dbReference type="ARBA" id="ARBA00022989"/>
    </source>
</evidence>
<dbReference type="AlphaFoldDB" id="A0A5K1TV08"/>
<evidence type="ECO:0008006" key="8">
    <source>
        <dbReference type="Google" id="ProtNLM"/>
    </source>
</evidence>
<dbReference type="VEuPathDB" id="AmoebaDB:EHI7A_088710"/>
<accession>A0A5K1TV08</accession>
<keyword evidence="3 5" id="KW-1133">Transmembrane helix</keyword>
<dbReference type="PANTHER" id="PTHR36460:SF1">
    <property type="entry name" value="UPF0132 DOMAIN PROTEIN (AFU_ORTHOLOGUE AFUA_3G10255)"/>
    <property type="match status" value="1"/>
</dbReference>
<evidence type="ECO:0000256" key="5">
    <source>
        <dbReference type="SAM" id="Phobius"/>
    </source>
</evidence>
<organism evidence="6 7">
    <name type="scientific">Entamoeba histolytica</name>
    <dbReference type="NCBI Taxonomy" id="5759"/>
    <lineage>
        <taxon>Eukaryota</taxon>
        <taxon>Amoebozoa</taxon>
        <taxon>Evosea</taxon>
        <taxon>Archamoebae</taxon>
        <taxon>Mastigamoebida</taxon>
        <taxon>Entamoebidae</taxon>
        <taxon>Entamoeba</taxon>
    </lineage>
</organism>
<dbReference type="OMA" id="WIMFVVA"/>
<dbReference type="VEuPathDB" id="AmoebaDB:EHI_010350"/>
<protein>
    <recommendedName>
        <fullName evidence="8">DUF4870 domain-containing protein</fullName>
    </recommendedName>
</protein>
<proteinExistence type="predicted"/>
<evidence type="ECO:0000313" key="7">
    <source>
        <dbReference type="Proteomes" id="UP000078387"/>
    </source>
</evidence>
<comment type="subcellular location">
    <subcellularLocation>
        <location evidence="1">Membrane</location>
        <topology evidence="1">Multi-pass membrane protein</topology>
    </subcellularLocation>
</comment>
<dbReference type="VEuPathDB" id="AmoebaDB:KM1_156160"/>
<dbReference type="Proteomes" id="UP000078387">
    <property type="component" value="Unassembled WGS sequence"/>
</dbReference>
<name>A0A5K1TV08_ENTHI</name>
<evidence type="ECO:0000256" key="2">
    <source>
        <dbReference type="ARBA" id="ARBA00022692"/>
    </source>
</evidence>
<evidence type="ECO:0000256" key="4">
    <source>
        <dbReference type="ARBA" id="ARBA00023136"/>
    </source>
</evidence>
<feature type="transmembrane region" description="Helical" evidence="5">
    <location>
        <begin position="85"/>
        <end position="110"/>
    </location>
</feature>
<gene>
    <name evidence="6" type="ORF">CL6EHI_010350</name>
</gene>
<feature type="transmembrane region" description="Helical" evidence="5">
    <location>
        <begin position="60"/>
        <end position="79"/>
    </location>
</feature>
<dbReference type="GO" id="GO:0016020">
    <property type="term" value="C:membrane"/>
    <property type="evidence" value="ECO:0007669"/>
    <property type="project" value="UniProtKB-SubCell"/>
</dbReference>
<dbReference type="PANTHER" id="PTHR36460">
    <property type="entry name" value="UPF0132 DOMAIN PROTEIN (AFU_ORTHOLOGUE AFUA_3G10255)"/>
    <property type="match status" value="1"/>
</dbReference>
<dbReference type="VEuPathDB" id="AmoebaDB:EHI8A_088380"/>
<dbReference type="EMBL" id="BDEQ01000001">
    <property type="protein sequence ID" value="GAT93997.1"/>
    <property type="molecule type" value="Genomic_DNA"/>
</dbReference>